<comment type="caution">
    <text evidence="3">The sequence shown here is derived from an EMBL/GenBank/DDBJ whole genome shotgun (WGS) entry which is preliminary data.</text>
</comment>
<dbReference type="Proteomes" id="UP001304298">
    <property type="component" value="Unassembled WGS sequence"/>
</dbReference>
<feature type="domain" description="YCII-related" evidence="2">
    <location>
        <begin position="1"/>
        <end position="82"/>
    </location>
</feature>
<evidence type="ECO:0000259" key="2">
    <source>
        <dbReference type="Pfam" id="PF03795"/>
    </source>
</evidence>
<comment type="similarity">
    <text evidence="1">Belongs to the YciI family.</text>
</comment>
<dbReference type="PANTHER" id="PTHR37828">
    <property type="entry name" value="GSR2449 PROTEIN"/>
    <property type="match status" value="1"/>
</dbReference>
<keyword evidence="4" id="KW-1185">Reference proteome</keyword>
<evidence type="ECO:0000256" key="1">
    <source>
        <dbReference type="ARBA" id="ARBA00007689"/>
    </source>
</evidence>
<gene>
    <name evidence="3" type="ORF">VA596_03015</name>
</gene>
<name>A0ABU5QX33_9PSEU</name>
<dbReference type="Pfam" id="PF03795">
    <property type="entry name" value="YCII"/>
    <property type="match status" value="1"/>
</dbReference>
<proteinExistence type="inferred from homology"/>
<evidence type="ECO:0000313" key="4">
    <source>
        <dbReference type="Proteomes" id="UP001304298"/>
    </source>
</evidence>
<dbReference type="InterPro" id="IPR011008">
    <property type="entry name" value="Dimeric_a/b-barrel"/>
</dbReference>
<protein>
    <submittedName>
        <fullName evidence="3">YciI family protein</fullName>
    </submittedName>
</protein>
<sequence length="99" mass="11004">MFAVVLTYTAPIEEVDLALPDHVEWLDRQYERGLFLASGARKPRVGGVIITRPMSQGKLDAILASDPFAVRKLAKYEVVEFSPTKTAPELRALNEAIPH</sequence>
<organism evidence="3 4">
    <name type="scientific">Amycolatopsis heterodermiae</name>
    <dbReference type="NCBI Taxonomy" id="3110235"/>
    <lineage>
        <taxon>Bacteria</taxon>
        <taxon>Bacillati</taxon>
        <taxon>Actinomycetota</taxon>
        <taxon>Actinomycetes</taxon>
        <taxon>Pseudonocardiales</taxon>
        <taxon>Pseudonocardiaceae</taxon>
        <taxon>Amycolatopsis</taxon>
    </lineage>
</organism>
<evidence type="ECO:0000313" key="3">
    <source>
        <dbReference type="EMBL" id="MEA5358493.1"/>
    </source>
</evidence>
<dbReference type="EMBL" id="JAYFSI010000001">
    <property type="protein sequence ID" value="MEA5358493.1"/>
    <property type="molecule type" value="Genomic_DNA"/>
</dbReference>
<dbReference type="InterPro" id="IPR005545">
    <property type="entry name" value="YCII"/>
</dbReference>
<reference evidence="3 4" key="1">
    <citation type="submission" date="2023-12" db="EMBL/GenBank/DDBJ databases">
        <title>Amycolatopsis sp. V23-08.</title>
        <authorList>
            <person name="Somphong A."/>
        </authorList>
    </citation>
    <scope>NUCLEOTIDE SEQUENCE [LARGE SCALE GENOMIC DNA]</scope>
    <source>
        <strain evidence="3 4">V23-08</strain>
    </source>
</reference>
<accession>A0ABU5QX33</accession>
<dbReference type="RefSeq" id="WP_323323341.1">
    <property type="nucleotide sequence ID" value="NZ_JAYFSI010000001.1"/>
</dbReference>
<dbReference type="PANTHER" id="PTHR37828:SF1">
    <property type="entry name" value="YCII-RELATED DOMAIN-CONTAINING PROTEIN"/>
    <property type="match status" value="1"/>
</dbReference>
<dbReference type="SUPFAM" id="SSF54909">
    <property type="entry name" value="Dimeric alpha+beta barrel"/>
    <property type="match status" value="1"/>
</dbReference>